<feature type="region of interest" description="Disordered" evidence="1">
    <location>
        <begin position="253"/>
        <end position="275"/>
    </location>
</feature>
<dbReference type="AlphaFoldDB" id="A0A4R8PM09"/>
<keyword evidence="2" id="KW-0732">Signal</keyword>
<keyword evidence="4" id="KW-1185">Reference proteome</keyword>
<organism evidence="3 4">
    <name type="scientific">Colletotrichum spinosum</name>
    <dbReference type="NCBI Taxonomy" id="1347390"/>
    <lineage>
        <taxon>Eukaryota</taxon>
        <taxon>Fungi</taxon>
        <taxon>Dikarya</taxon>
        <taxon>Ascomycota</taxon>
        <taxon>Pezizomycotina</taxon>
        <taxon>Sordariomycetes</taxon>
        <taxon>Hypocreomycetidae</taxon>
        <taxon>Glomerellales</taxon>
        <taxon>Glomerellaceae</taxon>
        <taxon>Colletotrichum</taxon>
        <taxon>Colletotrichum orbiculare species complex</taxon>
    </lineage>
</organism>
<evidence type="ECO:0008006" key="5">
    <source>
        <dbReference type="Google" id="ProtNLM"/>
    </source>
</evidence>
<gene>
    <name evidence="3" type="ORF">C8035_v006646</name>
</gene>
<evidence type="ECO:0000313" key="4">
    <source>
        <dbReference type="Proteomes" id="UP000295083"/>
    </source>
</evidence>
<feature type="chain" id="PRO_5020827617" description="Secreted in xylem 1 protein" evidence="2">
    <location>
        <begin position="21"/>
        <end position="275"/>
    </location>
</feature>
<proteinExistence type="predicted"/>
<evidence type="ECO:0000256" key="1">
    <source>
        <dbReference type="SAM" id="MobiDB-lite"/>
    </source>
</evidence>
<reference evidence="3 4" key="1">
    <citation type="submission" date="2018-11" db="EMBL/GenBank/DDBJ databases">
        <title>Genome sequence and assembly of Colletotrichum spinosum.</title>
        <authorList>
            <person name="Gan P."/>
            <person name="Shirasu K."/>
        </authorList>
    </citation>
    <scope>NUCLEOTIDE SEQUENCE [LARGE SCALE GENOMIC DNA]</scope>
    <source>
        <strain evidence="3 4">CBS 515.97</strain>
    </source>
</reference>
<protein>
    <recommendedName>
        <fullName evidence="5">Secreted in xylem 1 protein</fullName>
    </recommendedName>
</protein>
<accession>A0A4R8PM09</accession>
<feature type="compositionally biased region" description="Acidic residues" evidence="1">
    <location>
        <begin position="264"/>
        <end position="275"/>
    </location>
</feature>
<evidence type="ECO:0000313" key="3">
    <source>
        <dbReference type="EMBL" id="TDZ13246.1"/>
    </source>
</evidence>
<feature type="signal peptide" evidence="2">
    <location>
        <begin position="1"/>
        <end position="20"/>
    </location>
</feature>
<dbReference type="EMBL" id="QAPG01010714">
    <property type="protein sequence ID" value="TDZ13246.1"/>
    <property type="molecule type" value="Genomic_DNA"/>
</dbReference>
<dbReference type="Proteomes" id="UP000295083">
    <property type="component" value="Unassembled WGS sequence"/>
</dbReference>
<comment type="caution">
    <text evidence="3">The sequence shown here is derived from an EMBL/GenBank/DDBJ whole genome shotgun (WGS) entry which is preliminary data.</text>
</comment>
<name>A0A4R8PM09_9PEZI</name>
<evidence type="ECO:0000256" key="2">
    <source>
        <dbReference type="SAM" id="SignalP"/>
    </source>
</evidence>
<sequence>MSFLTLVVRGLALLAWGVSAHDPEPQIFSNLTRDEFLAKVRDLRGDAASPVNVTKRLVVGGEVNNNPLTQAVIETLARKCDELVGYGFGWRPLRGRCVGQAEGGHARVEVTCGHLFPEAPDVITSVKTFLCDVDEPCLEIHGHTFVNTEADFAYCGIRIKVETAEHIGTSTQYEGSWVTADAKTGSFDIFAELGQALTGFYDYGGGTGKRTMQSHAHARSWTCLSCPGGLLVITAAVKTYAAGLVFVTTTRRRPPSGRIQGVGEEPEQPGEPEDV</sequence>